<feature type="domain" description="CBS" evidence="3">
    <location>
        <begin position="5"/>
        <end position="61"/>
    </location>
</feature>
<feature type="domain" description="CBS" evidence="3">
    <location>
        <begin position="70"/>
        <end position="124"/>
    </location>
</feature>
<keyword evidence="1 2" id="KW-0129">CBS domain</keyword>
<dbReference type="PANTHER" id="PTHR43080:SF29">
    <property type="entry name" value="OS02G0818000 PROTEIN"/>
    <property type="match status" value="1"/>
</dbReference>
<dbReference type="Pfam" id="PF00571">
    <property type="entry name" value="CBS"/>
    <property type="match status" value="2"/>
</dbReference>
<dbReference type="PANTHER" id="PTHR43080">
    <property type="entry name" value="CBS DOMAIN-CONTAINING PROTEIN CBSX3, MITOCHONDRIAL"/>
    <property type="match status" value="1"/>
</dbReference>
<sequence>MNDIMSKGVTAVPMTLEVEKIEKIMCDHEIHCLPVIDNDGKCFGVISCSDLVYWRRRNINFGGMTAWEICTNPVIQINPSVTVDEAAEYMLASGVHHLIVTINEGVVGIISSMDIIKNNLEKLK</sequence>
<evidence type="ECO:0000259" key="3">
    <source>
        <dbReference type="PROSITE" id="PS51371"/>
    </source>
</evidence>
<evidence type="ECO:0000313" key="5">
    <source>
        <dbReference type="Proteomes" id="UP001069090"/>
    </source>
</evidence>
<dbReference type="EMBL" id="JAPTGG010000016">
    <property type="protein sequence ID" value="MCZ0866805.1"/>
    <property type="molecule type" value="Genomic_DNA"/>
</dbReference>
<organism evidence="4 5">
    <name type="scientific">Dasania phycosphaerae</name>
    <dbReference type="NCBI Taxonomy" id="2950436"/>
    <lineage>
        <taxon>Bacteria</taxon>
        <taxon>Pseudomonadati</taxon>
        <taxon>Pseudomonadota</taxon>
        <taxon>Gammaproteobacteria</taxon>
        <taxon>Cellvibrionales</taxon>
        <taxon>Spongiibacteraceae</taxon>
        <taxon>Dasania</taxon>
    </lineage>
</organism>
<dbReference type="SMART" id="SM00116">
    <property type="entry name" value="CBS"/>
    <property type="match status" value="2"/>
</dbReference>
<dbReference type="InterPro" id="IPR051257">
    <property type="entry name" value="Diverse_CBS-Domain"/>
</dbReference>
<dbReference type="Gene3D" id="3.10.580.10">
    <property type="entry name" value="CBS-domain"/>
    <property type="match status" value="1"/>
</dbReference>
<keyword evidence="5" id="KW-1185">Reference proteome</keyword>
<proteinExistence type="predicted"/>
<evidence type="ECO:0000313" key="4">
    <source>
        <dbReference type="EMBL" id="MCZ0866805.1"/>
    </source>
</evidence>
<dbReference type="InterPro" id="IPR000644">
    <property type="entry name" value="CBS_dom"/>
</dbReference>
<dbReference type="Proteomes" id="UP001069090">
    <property type="component" value="Unassembled WGS sequence"/>
</dbReference>
<protein>
    <submittedName>
        <fullName evidence="4">CBS domain-containing protein</fullName>
    </submittedName>
</protein>
<comment type="caution">
    <text evidence="4">The sequence shown here is derived from an EMBL/GenBank/DDBJ whole genome shotgun (WGS) entry which is preliminary data.</text>
</comment>
<dbReference type="PROSITE" id="PS51371">
    <property type="entry name" value="CBS"/>
    <property type="match status" value="2"/>
</dbReference>
<dbReference type="AlphaFoldDB" id="A0A9J6RRU9"/>
<evidence type="ECO:0000256" key="1">
    <source>
        <dbReference type="ARBA" id="ARBA00023122"/>
    </source>
</evidence>
<evidence type="ECO:0000256" key="2">
    <source>
        <dbReference type="PROSITE-ProRule" id="PRU00703"/>
    </source>
</evidence>
<name>A0A9J6RRU9_9GAMM</name>
<dbReference type="RefSeq" id="WP_268905318.1">
    <property type="nucleotide sequence ID" value="NZ_JAPTGG010000016.1"/>
</dbReference>
<gene>
    <name evidence="4" type="ORF">O0V09_16460</name>
</gene>
<dbReference type="SUPFAM" id="SSF54631">
    <property type="entry name" value="CBS-domain pair"/>
    <property type="match status" value="1"/>
</dbReference>
<accession>A0A9J6RRU9</accession>
<dbReference type="InterPro" id="IPR046342">
    <property type="entry name" value="CBS_dom_sf"/>
</dbReference>
<reference evidence="4 5" key="1">
    <citation type="submission" date="2022-12" db="EMBL/GenBank/DDBJ databases">
        <title>Dasania phycosphaerae sp. nov., isolated from particulate material of the south coast of Korea.</title>
        <authorList>
            <person name="Jiang Y."/>
        </authorList>
    </citation>
    <scope>NUCLEOTIDE SEQUENCE [LARGE SCALE GENOMIC DNA]</scope>
    <source>
        <strain evidence="4 5">GY-19</strain>
    </source>
</reference>